<dbReference type="GO" id="GO:0051301">
    <property type="term" value="P:cell division"/>
    <property type="evidence" value="ECO:0007669"/>
    <property type="project" value="UniProtKB-KW"/>
</dbReference>
<evidence type="ECO:0000256" key="13">
    <source>
        <dbReference type="ARBA" id="ARBA00023242"/>
    </source>
</evidence>
<evidence type="ECO:0000256" key="15">
    <source>
        <dbReference type="ARBA" id="ARBA00025821"/>
    </source>
</evidence>
<keyword evidence="11" id="KW-0010">Activator</keyword>
<keyword evidence="9 20" id="KW-0175">Coiled coil</keyword>
<dbReference type="GO" id="GO:0005634">
    <property type="term" value="C:nucleus"/>
    <property type="evidence" value="ECO:0007669"/>
    <property type="project" value="UniProtKB-SubCell"/>
</dbReference>
<evidence type="ECO:0000256" key="7">
    <source>
        <dbReference type="ARBA" id="ARBA00022794"/>
    </source>
</evidence>
<feature type="region of interest" description="Disordered" evidence="21">
    <location>
        <begin position="1"/>
        <end position="46"/>
    </location>
</feature>
<dbReference type="AlphaFoldDB" id="A0AAV1MVD6"/>
<dbReference type="SMART" id="SM00385">
    <property type="entry name" value="CYCLIN"/>
    <property type="match status" value="1"/>
</dbReference>
<dbReference type="SUPFAM" id="SSF47954">
    <property type="entry name" value="Cyclin-like"/>
    <property type="match status" value="2"/>
</dbReference>
<keyword evidence="10 19" id="KW-0195">Cyclin</keyword>
<keyword evidence="6" id="KW-0132">Cell division</keyword>
<dbReference type="InterPro" id="IPR006671">
    <property type="entry name" value="Cyclin_N"/>
</dbReference>
<evidence type="ECO:0000256" key="12">
    <source>
        <dbReference type="ARBA" id="ARBA00023163"/>
    </source>
</evidence>
<evidence type="ECO:0000259" key="23">
    <source>
        <dbReference type="SMART" id="SM01332"/>
    </source>
</evidence>
<keyword evidence="8" id="KW-0805">Transcription regulation</keyword>
<accession>A0AAV1MVD6</accession>
<evidence type="ECO:0000256" key="19">
    <source>
        <dbReference type="RuleBase" id="RU000383"/>
    </source>
</evidence>
<gene>
    <name evidence="24" type="ORF">FSCOSCO3_A020275</name>
</gene>
<comment type="similarity">
    <text evidence="4">Belongs to the geminin family.</text>
</comment>
<keyword evidence="13" id="KW-0539">Nucleus</keyword>
<dbReference type="Pfam" id="PF00134">
    <property type="entry name" value="Cyclin_N"/>
    <property type="match status" value="1"/>
</dbReference>
<comment type="subunit">
    <text evidence="15">Interacts with the CDK1 protein kinase to form a serine/threonine kinase holoenzyme complex also known as maturation promoting factor (MPF). The cyclin subunit imparts substrate specificity to the complex.</text>
</comment>
<evidence type="ECO:0000313" key="25">
    <source>
        <dbReference type="Proteomes" id="UP001314229"/>
    </source>
</evidence>
<dbReference type="Gene3D" id="1.20.5.1180">
    <property type="entry name" value="Geminin coiled-coil domain"/>
    <property type="match status" value="1"/>
</dbReference>
<dbReference type="GO" id="GO:0045786">
    <property type="term" value="P:negative regulation of cell cycle"/>
    <property type="evidence" value="ECO:0007669"/>
    <property type="project" value="TreeGrafter"/>
</dbReference>
<feature type="domain" description="Cyclin C-terminal" evidence="23">
    <location>
        <begin position="225"/>
        <end position="344"/>
    </location>
</feature>
<evidence type="ECO:0000256" key="17">
    <source>
        <dbReference type="ARBA" id="ARBA00033197"/>
    </source>
</evidence>
<dbReference type="FunFam" id="1.10.472.10:FF:000001">
    <property type="entry name" value="G2/mitotic-specific cyclin"/>
    <property type="match status" value="1"/>
</dbReference>
<dbReference type="InterPro" id="IPR022786">
    <property type="entry name" value="Geminin/Multicilin"/>
</dbReference>
<dbReference type="PANTHER" id="PTHR13372:SF3">
    <property type="entry name" value="MULTICILIN"/>
    <property type="match status" value="1"/>
</dbReference>
<evidence type="ECO:0000256" key="9">
    <source>
        <dbReference type="ARBA" id="ARBA00023054"/>
    </source>
</evidence>
<evidence type="ECO:0000256" key="14">
    <source>
        <dbReference type="ARBA" id="ARBA00023306"/>
    </source>
</evidence>
<evidence type="ECO:0000256" key="20">
    <source>
        <dbReference type="SAM" id="Coils"/>
    </source>
</evidence>
<evidence type="ECO:0000256" key="2">
    <source>
        <dbReference type="ARBA" id="ARBA00004123"/>
    </source>
</evidence>
<proteinExistence type="inferred from homology"/>
<comment type="subcellular location">
    <subcellularLocation>
        <location evidence="2">Nucleus</location>
    </subcellularLocation>
</comment>
<dbReference type="Pfam" id="PF02984">
    <property type="entry name" value="Cyclin_C"/>
    <property type="match status" value="1"/>
</dbReference>
<evidence type="ECO:0000256" key="4">
    <source>
        <dbReference type="ARBA" id="ARBA00007979"/>
    </source>
</evidence>
<dbReference type="InterPro" id="IPR013763">
    <property type="entry name" value="Cyclin-like_dom"/>
</dbReference>
<evidence type="ECO:0000256" key="1">
    <source>
        <dbReference type="ARBA" id="ARBA00003222"/>
    </source>
</evidence>
<keyword evidence="25" id="KW-1185">Reference proteome</keyword>
<dbReference type="CDD" id="cd20536">
    <property type="entry name" value="CYCLIN_CCNO_rpt1"/>
    <property type="match status" value="1"/>
</dbReference>
<feature type="compositionally biased region" description="Basic residues" evidence="21">
    <location>
        <begin position="37"/>
        <end position="46"/>
    </location>
</feature>
<dbReference type="InterPro" id="IPR036915">
    <property type="entry name" value="Cyclin-like_sf"/>
</dbReference>
<protein>
    <recommendedName>
        <fullName evidence="18">G2/mitotic-specific cyclin-B2</fullName>
    </recommendedName>
    <alternativeName>
        <fullName evidence="16">Multiciliate differentiation and DNA synthesis-associated cell cycle protein</fullName>
    </alternativeName>
    <alternativeName>
        <fullName evidence="5">Multicilin</fullName>
    </alternativeName>
    <alternativeName>
        <fullName evidence="17">Protein Idas</fullName>
    </alternativeName>
</protein>
<evidence type="ECO:0000256" key="16">
    <source>
        <dbReference type="ARBA" id="ARBA00031136"/>
    </source>
</evidence>
<sequence>MVSFMNGDGDPETVYKRRRTTGASPPAEALTSVQQRHTARHRKQKLMSRLSDSGFEEDLVSSPIPSPARTVLSPLRLDEPETPTGPQLSFWYLQYGDIGYRIQREKEAQFHPCKSLARQPQLTAEARCKLVSWLIPVHKHFRLSFECCCLAVNIMDRFLASTPVAADCFQLLGVTALLLASKQVEVCSPRISHLLSLCCNAFNKEQLCNLECFILLRLNFCLAAPTLSFFLDYYTKCIEAAKLVPGNTGDNMPARVKPDTRPGQCSTLARKVCELTLADYAFNKYPPSLTASCALRLASELQKTEQALVEPTTHASIQSQDDQWDSFMDELSESSHSLADSDPELSEGCSLAVESYDTNLAQECKDNLKLLVSLNQETLETAELMKMQRDRKMFGAICPKQMGQQAMRAAAAKKDKVLVPRSSSPVTVYVELPCIIEQAFSTIAWDDLEDCESVVRRESDSLGSQVNESDVDDHDFGDYALDFMADSPATLESSLSPAELVPFQGCIIPPLTPQRDFSPEDSLVNSFTEIGNPHAQDGALWRGIAHCQGRVLGHSMEVNNQLHETLHRKQEEIDSLQERNLHLKQLACRAKHLASVLEKLMTVRDPNVGEEVMPCDDKTLLSPCKRQRLDDGCEIEPDSVEDMLRDISTRCNAVLHSTATGTKQPQDSESIRMHGSFSGLQTSVCKDSSVRTDGAEDGESVSSFRTSIREHCTIRTQVFPHGHAFTSRTEQGGYRFRWVPNHS</sequence>
<keyword evidence="14" id="KW-0131">Cell cycle</keyword>
<feature type="coiled-coil region" evidence="20">
    <location>
        <begin position="559"/>
        <end position="586"/>
    </location>
</feature>
<evidence type="ECO:0000313" key="24">
    <source>
        <dbReference type="EMBL" id="CAK6950817.1"/>
    </source>
</evidence>
<keyword evidence="7" id="KW-0970">Cilium biogenesis/degradation</keyword>
<evidence type="ECO:0000256" key="18">
    <source>
        <dbReference type="ARBA" id="ARBA00040980"/>
    </source>
</evidence>
<dbReference type="InterPro" id="IPR004367">
    <property type="entry name" value="Cyclin_C-dom"/>
</dbReference>
<dbReference type="GO" id="GO:0008156">
    <property type="term" value="P:negative regulation of DNA replication"/>
    <property type="evidence" value="ECO:0007669"/>
    <property type="project" value="TreeGrafter"/>
</dbReference>
<comment type="function">
    <text evidence="1">Essential for the control of the cell cycle at the G2/M (mitosis) transition.</text>
</comment>
<dbReference type="EMBL" id="CAWUFR010000004">
    <property type="protein sequence ID" value="CAK6950817.1"/>
    <property type="molecule type" value="Genomic_DNA"/>
</dbReference>
<evidence type="ECO:0000256" key="10">
    <source>
        <dbReference type="ARBA" id="ARBA00023127"/>
    </source>
</evidence>
<dbReference type="SMART" id="SM01332">
    <property type="entry name" value="Cyclin_C"/>
    <property type="match status" value="1"/>
</dbReference>
<evidence type="ECO:0000256" key="11">
    <source>
        <dbReference type="ARBA" id="ARBA00023159"/>
    </source>
</evidence>
<reference evidence="24 25" key="1">
    <citation type="submission" date="2024-01" db="EMBL/GenBank/DDBJ databases">
        <authorList>
            <person name="Alioto T."/>
            <person name="Alioto T."/>
            <person name="Gomez Garrido J."/>
        </authorList>
    </citation>
    <scope>NUCLEOTIDE SEQUENCE [LARGE SCALE GENOMIC DNA]</scope>
</reference>
<evidence type="ECO:0000256" key="8">
    <source>
        <dbReference type="ARBA" id="ARBA00023015"/>
    </source>
</evidence>
<evidence type="ECO:0000256" key="5">
    <source>
        <dbReference type="ARBA" id="ARBA00018222"/>
    </source>
</evidence>
<dbReference type="Gene3D" id="1.10.472.10">
    <property type="entry name" value="Cyclin-like"/>
    <property type="match status" value="2"/>
</dbReference>
<dbReference type="PANTHER" id="PTHR13372">
    <property type="entry name" value="GEMININ"/>
    <property type="match status" value="1"/>
</dbReference>
<dbReference type="SUPFAM" id="SSF111469">
    <property type="entry name" value="Geminin coiled-coil domain"/>
    <property type="match status" value="1"/>
</dbReference>
<name>A0AAV1MVD6_SCOSC</name>
<dbReference type="Pfam" id="PF07412">
    <property type="entry name" value="Geminin"/>
    <property type="match status" value="1"/>
</dbReference>
<comment type="similarity">
    <text evidence="3">Belongs to the cyclin family. Cyclin AB subfamily.</text>
</comment>
<evidence type="ECO:0000259" key="22">
    <source>
        <dbReference type="SMART" id="SM00385"/>
    </source>
</evidence>
<keyword evidence="12" id="KW-0804">Transcription</keyword>
<feature type="domain" description="Cyclin-like" evidence="22">
    <location>
        <begin position="132"/>
        <end position="216"/>
    </location>
</feature>
<comment type="caution">
    <text evidence="24">The sequence shown here is derived from an EMBL/GenBank/DDBJ whole genome shotgun (WGS) entry which is preliminary data.</text>
</comment>
<evidence type="ECO:0000256" key="6">
    <source>
        <dbReference type="ARBA" id="ARBA00022618"/>
    </source>
</evidence>
<dbReference type="Proteomes" id="UP001314229">
    <property type="component" value="Unassembled WGS sequence"/>
</dbReference>
<dbReference type="GO" id="GO:0030030">
    <property type="term" value="P:cell projection organization"/>
    <property type="evidence" value="ECO:0007669"/>
    <property type="project" value="UniProtKB-KW"/>
</dbReference>
<evidence type="ECO:0000256" key="21">
    <source>
        <dbReference type="SAM" id="MobiDB-lite"/>
    </source>
</evidence>
<evidence type="ECO:0000256" key="3">
    <source>
        <dbReference type="ARBA" id="ARBA00006955"/>
    </source>
</evidence>
<organism evidence="24 25">
    <name type="scientific">Scomber scombrus</name>
    <name type="common">Atlantic mackerel</name>
    <name type="synonym">Scomber vernalis</name>
    <dbReference type="NCBI Taxonomy" id="13677"/>
    <lineage>
        <taxon>Eukaryota</taxon>
        <taxon>Metazoa</taxon>
        <taxon>Chordata</taxon>
        <taxon>Craniata</taxon>
        <taxon>Vertebrata</taxon>
        <taxon>Euteleostomi</taxon>
        <taxon>Actinopterygii</taxon>
        <taxon>Neopterygii</taxon>
        <taxon>Teleostei</taxon>
        <taxon>Neoteleostei</taxon>
        <taxon>Acanthomorphata</taxon>
        <taxon>Pelagiaria</taxon>
        <taxon>Scombriformes</taxon>
        <taxon>Scombridae</taxon>
        <taxon>Scomber</taxon>
    </lineage>
</organism>
<dbReference type="CDD" id="cd22590">
    <property type="entry name" value="McIdas_CC"/>
    <property type="match status" value="1"/>
</dbReference>